<dbReference type="STRING" id="77020.A0A0M9VNC7"/>
<dbReference type="Gene3D" id="3.10.20.90">
    <property type="entry name" value="Phosphatidylinositol 3-kinase Catalytic Subunit, Chain A, domain 1"/>
    <property type="match status" value="1"/>
</dbReference>
<dbReference type="PROSITE" id="PS50053">
    <property type="entry name" value="UBIQUITIN_2"/>
    <property type="match status" value="1"/>
</dbReference>
<keyword evidence="4" id="KW-1185">Reference proteome</keyword>
<evidence type="ECO:0000259" key="2">
    <source>
        <dbReference type="PROSITE" id="PS50053"/>
    </source>
</evidence>
<accession>A0A0M9VNC7</accession>
<dbReference type="Proteomes" id="UP000037751">
    <property type="component" value="Unassembled WGS sequence"/>
</dbReference>
<dbReference type="InterPro" id="IPR022617">
    <property type="entry name" value="Rad60/SUMO-like_dom"/>
</dbReference>
<feature type="domain" description="Ubiquitin-like" evidence="2">
    <location>
        <begin position="281"/>
        <end position="356"/>
    </location>
</feature>
<dbReference type="GeneID" id="28727994"/>
<name>A0A0M9VNC7_9BASI</name>
<dbReference type="Pfam" id="PF11976">
    <property type="entry name" value="Rad60-SLD"/>
    <property type="match status" value="1"/>
</dbReference>
<dbReference type="OrthoDB" id="3365399at2759"/>
<dbReference type="InterPro" id="IPR000626">
    <property type="entry name" value="Ubiquitin-like_dom"/>
</dbReference>
<gene>
    <name evidence="3" type="ORF">Malapachy_1616</name>
</gene>
<feature type="compositionally biased region" description="Polar residues" evidence="1">
    <location>
        <begin position="219"/>
        <end position="230"/>
    </location>
</feature>
<dbReference type="VEuPathDB" id="FungiDB:Malapachy_1616"/>
<feature type="compositionally biased region" description="Basic residues" evidence="1">
    <location>
        <begin position="1"/>
        <end position="11"/>
    </location>
</feature>
<feature type="region of interest" description="Disordered" evidence="1">
    <location>
        <begin position="124"/>
        <end position="143"/>
    </location>
</feature>
<feature type="compositionally biased region" description="Polar residues" evidence="1">
    <location>
        <begin position="255"/>
        <end position="269"/>
    </location>
</feature>
<organism evidence="3 4">
    <name type="scientific">Malassezia pachydermatis</name>
    <dbReference type="NCBI Taxonomy" id="77020"/>
    <lineage>
        <taxon>Eukaryota</taxon>
        <taxon>Fungi</taxon>
        <taxon>Dikarya</taxon>
        <taxon>Basidiomycota</taxon>
        <taxon>Ustilaginomycotina</taxon>
        <taxon>Malasseziomycetes</taxon>
        <taxon>Malasseziales</taxon>
        <taxon>Malasseziaceae</taxon>
        <taxon>Malassezia</taxon>
    </lineage>
</organism>
<protein>
    <recommendedName>
        <fullName evidence="2">Ubiquitin-like domain-containing protein</fullName>
    </recommendedName>
</protein>
<dbReference type="SUPFAM" id="SSF54236">
    <property type="entry name" value="Ubiquitin-like"/>
    <property type="match status" value="1"/>
</dbReference>
<dbReference type="AlphaFoldDB" id="A0A0M9VNC7"/>
<sequence>MATRPRPRVFRKTSSLSGTTKSDAGLNTYTDDSFFVASRARTNTKLLVDDEVDSSFQPSPETAGDLSRECGDDIYRHRRKRKALDFDWVSQEPHTTSHTDVQRLSVETPLSPSAANTLARATTLSDSLQNQKRDLSISPPPPDFEKEAQIYAQNAIAQVTSEHREKLAALQVDLGLWDDNSSDTSFELNAGLAQYYRGHDAHKLREQAIAREKAREEQLAQQETTTNVVQVSDDDEAPSQAPIYIVDDSSDEEPTVSSTQEDTAVSAPQPSAFAQEDPDTLLVTLRGARQLDVQVKVRATTRMDTMLMHFLQTHASSLTAEEKAKARLYFEGELLSMTSSVQDIDLEDGDMLDVMW</sequence>
<reference evidence="3 4" key="1">
    <citation type="submission" date="2015-07" db="EMBL/GenBank/DDBJ databases">
        <title>Draft Genome Sequence of Malassezia furfur CBS1878 and Malassezia pachydermatis CBS1879.</title>
        <authorList>
            <person name="Triana S."/>
            <person name="Ohm R."/>
            <person name="Gonzalez A."/>
            <person name="DeCock H."/>
            <person name="Restrepo S."/>
            <person name="Celis A."/>
        </authorList>
    </citation>
    <scope>NUCLEOTIDE SEQUENCE [LARGE SCALE GENOMIC DNA]</scope>
    <source>
        <strain evidence="3 4">CBS 1879</strain>
    </source>
</reference>
<evidence type="ECO:0000313" key="3">
    <source>
        <dbReference type="EMBL" id="KOS13209.1"/>
    </source>
</evidence>
<evidence type="ECO:0000313" key="4">
    <source>
        <dbReference type="Proteomes" id="UP000037751"/>
    </source>
</evidence>
<feature type="compositionally biased region" description="Polar residues" evidence="1">
    <location>
        <begin position="12"/>
        <end position="28"/>
    </location>
</feature>
<dbReference type="InterPro" id="IPR029071">
    <property type="entry name" value="Ubiquitin-like_domsf"/>
</dbReference>
<feature type="region of interest" description="Disordered" evidence="1">
    <location>
        <begin position="1"/>
        <end position="28"/>
    </location>
</feature>
<evidence type="ECO:0000256" key="1">
    <source>
        <dbReference type="SAM" id="MobiDB-lite"/>
    </source>
</evidence>
<proteinExistence type="predicted"/>
<dbReference type="EMBL" id="LGAV01000007">
    <property type="protein sequence ID" value="KOS13209.1"/>
    <property type="molecule type" value="Genomic_DNA"/>
</dbReference>
<comment type="caution">
    <text evidence="3">The sequence shown here is derived from an EMBL/GenBank/DDBJ whole genome shotgun (WGS) entry which is preliminary data.</text>
</comment>
<feature type="region of interest" description="Disordered" evidence="1">
    <location>
        <begin position="217"/>
        <end position="275"/>
    </location>
</feature>
<dbReference type="RefSeq" id="XP_017990841.1">
    <property type="nucleotide sequence ID" value="XM_018136119.1"/>
</dbReference>